<reference evidence="1" key="1">
    <citation type="submission" date="2018-05" db="EMBL/GenBank/DDBJ databases">
        <authorList>
            <person name="Lanie J.A."/>
            <person name="Ng W.-L."/>
            <person name="Kazmierczak K.M."/>
            <person name="Andrzejewski T.M."/>
            <person name="Davidsen T.M."/>
            <person name="Wayne K.J."/>
            <person name="Tettelin H."/>
            <person name="Glass J.I."/>
            <person name="Rusch D."/>
            <person name="Podicherti R."/>
            <person name="Tsui H.-C.T."/>
            <person name="Winkler M.E."/>
        </authorList>
    </citation>
    <scope>NUCLEOTIDE SEQUENCE</scope>
</reference>
<accession>A0A381N816</accession>
<dbReference type="EMBL" id="UINC01000187">
    <property type="protein sequence ID" value="SUZ50752.1"/>
    <property type="molecule type" value="Genomic_DNA"/>
</dbReference>
<evidence type="ECO:0000313" key="1">
    <source>
        <dbReference type="EMBL" id="SUZ50752.1"/>
    </source>
</evidence>
<gene>
    <name evidence="1" type="ORF">METZ01_LOCUS3606</name>
</gene>
<organism evidence="1">
    <name type="scientific">marine metagenome</name>
    <dbReference type="NCBI Taxonomy" id="408172"/>
    <lineage>
        <taxon>unclassified sequences</taxon>
        <taxon>metagenomes</taxon>
        <taxon>ecological metagenomes</taxon>
    </lineage>
</organism>
<name>A0A381N816_9ZZZZ</name>
<protein>
    <submittedName>
        <fullName evidence="1">Uncharacterized protein</fullName>
    </submittedName>
</protein>
<sequence length="230" mass="27948">MDNLEQIEKRIIEKQQIFNKITLKRQQRVGKINKKIITKDSYVQTEEIIKKKIKLVIENNNDEEIINDNIQTYSNKAIQCSMEIKQENIDKNTIYLKKYFEKIANIEILGFFPYEEYTKLFKIHYLYQFNPFFLSFDSYFNKDLELYFFNDYNIKIKVSIKKQNSIGRYIILSNERKTICKYSVYLIINQPINIKVENFKLFFNKKFIFDFKNDIKYFYSSSNNFVNIIS</sequence>
<dbReference type="AlphaFoldDB" id="A0A381N816"/>
<proteinExistence type="predicted"/>